<dbReference type="Proteomes" id="UP000078284">
    <property type="component" value="Chromosome 1"/>
</dbReference>
<comment type="catalytic activity">
    <reaction evidence="5 6">
        <text>O-phospho-L-threonyl-[protein] + H2O = L-threonyl-[protein] + phosphate</text>
        <dbReference type="Rhea" id="RHEA:47004"/>
        <dbReference type="Rhea" id="RHEA-COMP:11060"/>
        <dbReference type="Rhea" id="RHEA-COMP:11605"/>
        <dbReference type="ChEBI" id="CHEBI:15377"/>
        <dbReference type="ChEBI" id="CHEBI:30013"/>
        <dbReference type="ChEBI" id="CHEBI:43474"/>
        <dbReference type="ChEBI" id="CHEBI:61977"/>
        <dbReference type="EC" id="3.1.3.16"/>
    </reaction>
</comment>
<dbReference type="EC" id="3.1.3.16" evidence="6"/>
<evidence type="ECO:0000313" key="8">
    <source>
        <dbReference type="Araport" id="AT1G20320"/>
    </source>
</evidence>
<proteinExistence type="predicted"/>
<comment type="subcellular location">
    <subcellularLocation>
        <location evidence="1 6">Nucleus</location>
    </subcellularLocation>
</comment>
<accession>A0A178W2R0</accession>
<dbReference type="SMART" id="SM00577">
    <property type="entry name" value="CPDc"/>
    <property type="match status" value="1"/>
</dbReference>
<dbReference type="FunFam" id="3.40.50.1000:FF:000235">
    <property type="entry name" value="Haloacid dehalogenase-like hydrolase (HAD) superfamily protein"/>
    <property type="match status" value="1"/>
</dbReference>
<name>A0A178W2R0_ARATH</name>
<dbReference type="ExpressionAtlas" id="A0A178W2R0">
    <property type="expression patterns" value="baseline and differential"/>
</dbReference>
<keyword evidence="3 6" id="KW-0539">Nucleus</keyword>
<organism evidence="9 11">
    <name type="scientific">Arabidopsis thaliana</name>
    <name type="common">Mouse-ear cress</name>
    <dbReference type="NCBI Taxonomy" id="3702"/>
    <lineage>
        <taxon>Eukaryota</taxon>
        <taxon>Viridiplantae</taxon>
        <taxon>Streptophyta</taxon>
        <taxon>Embryophyta</taxon>
        <taxon>Tracheophyta</taxon>
        <taxon>Spermatophyta</taxon>
        <taxon>Magnoliopsida</taxon>
        <taxon>eudicotyledons</taxon>
        <taxon>Gunneridae</taxon>
        <taxon>Pentapetalae</taxon>
        <taxon>rosids</taxon>
        <taxon>malvids</taxon>
        <taxon>Brassicales</taxon>
        <taxon>Brassicaceae</taxon>
        <taxon>Camelineae</taxon>
        <taxon>Arabidopsis</taxon>
    </lineage>
</organism>
<reference evidence="9" key="2">
    <citation type="submission" date="2016-03" db="EMBL/GenBank/DDBJ databases">
        <title>Full-length assembly of Arabidopsis thaliana Ler reveals the complement of translocations and inversions.</title>
        <authorList>
            <person name="Zapata L."/>
            <person name="Schneeberger K."/>
            <person name="Ossowski S."/>
        </authorList>
    </citation>
    <scope>NUCLEOTIDE SEQUENCE [LARGE SCALE GENOMIC DNA]</scope>
    <source>
        <tissue evidence="9">Leaf</tissue>
    </source>
</reference>
<evidence type="ECO:0000256" key="5">
    <source>
        <dbReference type="ARBA" id="ARBA00048336"/>
    </source>
</evidence>
<reference evidence="11" key="1">
    <citation type="journal article" date="2016" name="Proc. Natl. Acad. Sci. U.S.A.">
        <title>Chromosome-level assembly of Arabidopsis thaliana Ler reveals the extent of translocation and inversion polymorphisms.</title>
        <authorList>
            <person name="Zapata L."/>
            <person name="Ding J."/>
            <person name="Willing E.M."/>
            <person name="Hartwig B."/>
            <person name="Bezdan D."/>
            <person name="Jiao W.B."/>
            <person name="Patel V."/>
            <person name="Velikkakam James G."/>
            <person name="Koornneef M."/>
            <person name="Ossowski S."/>
            <person name="Schneeberger K."/>
        </authorList>
    </citation>
    <scope>NUCLEOTIDE SEQUENCE [LARGE SCALE GENOMIC DNA]</scope>
    <source>
        <strain evidence="11">cv. Landsberg erecta</strain>
    </source>
</reference>
<comment type="function">
    <text evidence="6">This promotes the activity of RNA polymerase II.</text>
</comment>
<evidence type="ECO:0000256" key="1">
    <source>
        <dbReference type="ARBA" id="ARBA00004123"/>
    </source>
</evidence>
<dbReference type="PROSITE" id="PS50969">
    <property type="entry name" value="FCP1"/>
    <property type="match status" value="1"/>
</dbReference>
<dbReference type="CDD" id="cd07521">
    <property type="entry name" value="HAD_FCP1-like"/>
    <property type="match status" value="1"/>
</dbReference>
<dbReference type="Proteomes" id="UP000426265">
    <property type="component" value="Unassembled WGS sequence"/>
</dbReference>
<dbReference type="OMA" id="WPDHERN"/>
<evidence type="ECO:0000256" key="4">
    <source>
        <dbReference type="ARBA" id="ARBA00047761"/>
    </source>
</evidence>
<dbReference type="InterPro" id="IPR036412">
    <property type="entry name" value="HAD-like_sf"/>
</dbReference>
<dbReference type="PANTHER" id="PTHR23081:SF21">
    <property type="entry name" value="RNA POLYMERASE II C-TERMINAL DOMAIN PHOSPHATASE-LIKE-RELATED"/>
    <property type="match status" value="1"/>
</dbReference>
<evidence type="ECO:0000256" key="6">
    <source>
        <dbReference type="RuleBase" id="RU366066"/>
    </source>
</evidence>
<evidence type="ECO:0000313" key="9">
    <source>
        <dbReference type="EMBL" id="OAP12799.1"/>
    </source>
</evidence>
<dbReference type="PANTHER" id="PTHR23081">
    <property type="entry name" value="RNA POLYMERASE II CTD PHOSPHATASE"/>
    <property type="match status" value="1"/>
</dbReference>
<dbReference type="GeneID" id="838620"/>
<dbReference type="InterPro" id="IPR011947">
    <property type="entry name" value="FCP1_euk"/>
</dbReference>
<dbReference type="Gene3D" id="3.40.50.1000">
    <property type="entry name" value="HAD superfamily/HAD-like"/>
    <property type="match status" value="1"/>
</dbReference>
<evidence type="ECO:0000256" key="2">
    <source>
        <dbReference type="ARBA" id="ARBA00022801"/>
    </source>
</evidence>
<feature type="domain" description="FCP1 homology" evidence="7">
    <location>
        <begin position="72"/>
        <end position="237"/>
    </location>
</feature>
<dbReference type="SMR" id="A0A178W2R0"/>
<dbReference type="Araport" id="AT1G20320"/>
<dbReference type="EMBL" id="LUHQ01000001">
    <property type="protein sequence ID" value="OAP12799.1"/>
    <property type="molecule type" value="Genomic_DNA"/>
</dbReference>
<sequence>MSLIENSCLEPESKTATLICGHFFVRYGICCNCRSTVDRDYGRAFDYLVHGLQLSHKAVAVTKSLTTQLACLNERKLHLVLDLDHTLLHSIMISRLSEGEKYLLGESDFREDLWTLDREMLIKLRPFVHEFLKEANEIFSMYVYTMGNRDYAQAVLKWIDPKKVYFGDRVITRDESGFSKTLDLVLADECGVVIVDDTRHVWPDHERNLLQITKYSYFRDYSHDKESKSYAEEKRDESRNQGSLANVLKVLKDVHQEFFRGGIEELDSKDVRLLLQEQHIAVSIKICSQNLSHQKQMSPFISGSNKHENVKFYKSQSMELDTITGTGSRVYSSSEEHCLVCT</sequence>
<dbReference type="SUPFAM" id="SSF56784">
    <property type="entry name" value="HAD-like"/>
    <property type="match status" value="1"/>
</dbReference>
<evidence type="ECO:0000313" key="10">
    <source>
        <dbReference type="EMBL" id="VYS46666.1"/>
    </source>
</evidence>
<dbReference type="GO" id="GO:0008420">
    <property type="term" value="F:RNA polymerase II CTD heptapeptide repeat phosphatase activity"/>
    <property type="evidence" value="ECO:0007669"/>
    <property type="project" value="UniProtKB-UniRule"/>
</dbReference>
<dbReference type="NCBIfam" id="TIGR02250">
    <property type="entry name" value="FCP1_euk"/>
    <property type="match status" value="1"/>
</dbReference>
<evidence type="ECO:0000313" key="12">
    <source>
        <dbReference type="Proteomes" id="UP000426265"/>
    </source>
</evidence>
<dbReference type="InterPro" id="IPR023214">
    <property type="entry name" value="HAD_sf"/>
</dbReference>
<evidence type="ECO:0000313" key="11">
    <source>
        <dbReference type="Proteomes" id="UP000078284"/>
    </source>
</evidence>
<evidence type="ECO:0000256" key="3">
    <source>
        <dbReference type="ARBA" id="ARBA00023242"/>
    </source>
</evidence>
<dbReference type="Pfam" id="PF03031">
    <property type="entry name" value="NIF"/>
    <property type="match status" value="1"/>
</dbReference>
<dbReference type="GO" id="GO:0005634">
    <property type="term" value="C:nucleus"/>
    <property type="evidence" value="ECO:0007669"/>
    <property type="project" value="UniProtKB-SubCell"/>
</dbReference>
<dbReference type="EMBL" id="CACRSJ010000104">
    <property type="protein sequence ID" value="VYS46666.1"/>
    <property type="molecule type" value="Genomic_DNA"/>
</dbReference>
<dbReference type="InterPro" id="IPR004274">
    <property type="entry name" value="FCP1_dom"/>
</dbReference>
<dbReference type="AlphaFoldDB" id="A0A178W2R0"/>
<dbReference type="InterPro" id="IPR039189">
    <property type="entry name" value="Fcp1"/>
</dbReference>
<protein>
    <recommendedName>
        <fullName evidence="6">RNA polymerase II C-terminal domain phosphatase-like</fullName>
        <ecNumber evidence="6">3.1.3.16</ecNumber>
    </recommendedName>
</protein>
<dbReference type="KEGG" id="ath:AT1G20320"/>
<gene>
    <name evidence="8" type="ordered locus">At1g20320</name>
    <name evidence="9" type="ordered locus">AXX17_At1g21280</name>
    <name evidence="10" type="ORF">AN1_LOCUS2165</name>
</gene>
<evidence type="ECO:0000259" key="7">
    <source>
        <dbReference type="PROSITE" id="PS50969"/>
    </source>
</evidence>
<comment type="catalytic activity">
    <reaction evidence="4 6">
        <text>O-phospho-L-seryl-[protein] + H2O = L-seryl-[protein] + phosphate</text>
        <dbReference type="Rhea" id="RHEA:20629"/>
        <dbReference type="Rhea" id="RHEA-COMP:9863"/>
        <dbReference type="Rhea" id="RHEA-COMP:11604"/>
        <dbReference type="ChEBI" id="CHEBI:15377"/>
        <dbReference type="ChEBI" id="CHEBI:29999"/>
        <dbReference type="ChEBI" id="CHEBI:43474"/>
        <dbReference type="ChEBI" id="CHEBI:83421"/>
        <dbReference type="EC" id="3.1.3.16"/>
    </reaction>
</comment>
<keyword evidence="2 6" id="KW-0378">Hydrolase</keyword>
<reference evidence="10 12" key="3">
    <citation type="submission" date="2019-11" db="EMBL/GenBank/DDBJ databases">
        <authorList>
            <person name="Jiao W.-B."/>
            <person name="Schneeberger K."/>
        </authorList>
    </citation>
    <scope>NUCLEOTIDE SEQUENCE [LARGE SCALE GENOMIC DNA]</scope>
    <source>
        <strain evidence="12">cv. An-1</strain>
    </source>
</reference>